<protein>
    <submittedName>
        <fullName evidence="4">Uncharacterized protein</fullName>
    </submittedName>
</protein>
<dbReference type="PANTHER" id="PTHR36930:SF1">
    <property type="entry name" value="MOSC DOMAIN-CONTAINING PROTEIN"/>
    <property type="match status" value="1"/>
</dbReference>
<dbReference type="CDD" id="cd06445">
    <property type="entry name" value="ATase"/>
    <property type="match status" value="1"/>
</dbReference>
<dbReference type="EMBL" id="QBML01000035">
    <property type="protein sequence ID" value="PZO36999.1"/>
    <property type="molecule type" value="Genomic_DNA"/>
</dbReference>
<dbReference type="GO" id="GO:0030170">
    <property type="term" value="F:pyridoxal phosphate binding"/>
    <property type="evidence" value="ECO:0007669"/>
    <property type="project" value="InterPro"/>
</dbReference>
<dbReference type="GO" id="GO:0006281">
    <property type="term" value="P:DNA repair"/>
    <property type="evidence" value="ECO:0007669"/>
    <property type="project" value="InterPro"/>
</dbReference>
<sequence>MPTMYGEITNLFVKPKHGLAMVEREAIAIASGSGIDGDINTNPISPRQILVARYEDLQSFSIQPSELRENIVVRGIDRQLFTSGTVLKTMGGAAMRLTFHCEPCKRIAHLVDSLKCIEGRRGMLAVAIADGVLKVGDRLYIEPNVFPPLSEIPYERFLDFVAKIPMGKVVTYRQIVSGIGVLDGHFRAIPNYLKKAAIAGYPVHRILDSKGFLTAHVEAQREKLEAEGVLVAEDLSLSGDKPYVSLESYLWEDPTIYLA</sequence>
<evidence type="ECO:0000313" key="5">
    <source>
        <dbReference type="Proteomes" id="UP000249467"/>
    </source>
</evidence>
<dbReference type="PANTHER" id="PTHR36930">
    <property type="entry name" value="METAL-SULFUR CLUSTER BIOSYNTHESIS PROTEINS YUAD-RELATED"/>
    <property type="match status" value="1"/>
</dbReference>
<dbReference type="InterPro" id="IPR052716">
    <property type="entry name" value="MOSC_domain"/>
</dbReference>
<organism evidence="4 5">
    <name type="scientific">Pseudanabaena frigida</name>
    <dbReference type="NCBI Taxonomy" id="945775"/>
    <lineage>
        <taxon>Bacteria</taxon>
        <taxon>Bacillati</taxon>
        <taxon>Cyanobacteriota</taxon>
        <taxon>Cyanophyceae</taxon>
        <taxon>Pseudanabaenales</taxon>
        <taxon>Pseudanabaenaceae</taxon>
        <taxon>Pseudanabaena</taxon>
    </lineage>
</organism>
<dbReference type="InterPro" id="IPR005302">
    <property type="entry name" value="MoCF_Sase_C"/>
</dbReference>
<feature type="domain" description="Methylated-DNA-[protein]-cysteine S-methyltransferase DNA binding" evidence="2">
    <location>
        <begin position="155"/>
        <end position="229"/>
    </location>
</feature>
<dbReference type="SUPFAM" id="SSF46767">
    <property type="entry name" value="Methylated DNA-protein cysteine methyltransferase, C-terminal domain"/>
    <property type="match status" value="1"/>
</dbReference>
<dbReference type="GO" id="GO:0003824">
    <property type="term" value="F:catalytic activity"/>
    <property type="evidence" value="ECO:0007669"/>
    <property type="project" value="InterPro"/>
</dbReference>
<gene>
    <name evidence="4" type="ORF">DCF19_19965</name>
</gene>
<dbReference type="Pfam" id="PF01035">
    <property type="entry name" value="DNA_binding_1"/>
    <property type="match status" value="1"/>
</dbReference>
<dbReference type="SUPFAM" id="SSF50800">
    <property type="entry name" value="PK beta-barrel domain-like"/>
    <property type="match status" value="1"/>
</dbReference>
<reference evidence="4 5" key="2">
    <citation type="submission" date="2018-06" db="EMBL/GenBank/DDBJ databases">
        <title>Metagenomic assembly of (sub)arctic Cyanobacteria and their associated microbiome from non-axenic cultures.</title>
        <authorList>
            <person name="Baurain D."/>
        </authorList>
    </citation>
    <scope>NUCLEOTIDE SEQUENCE [LARGE SCALE GENOMIC DNA]</scope>
    <source>
        <strain evidence="4">ULC066bin1</strain>
    </source>
</reference>
<evidence type="ECO:0000256" key="1">
    <source>
        <dbReference type="ARBA" id="ARBA00022763"/>
    </source>
</evidence>
<feature type="domain" description="MOSC" evidence="3">
    <location>
        <begin position="61"/>
        <end position="139"/>
    </location>
</feature>
<comment type="caution">
    <text evidence="4">The sequence shown here is derived from an EMBL/GenBank/DDBJ whole genome shotgun (WGS) entry which is preliminary data.</text>
</comment>
<dbReference type="Gene3D" id="2.40.33.20">
    <property type="entry name" value="PK beta-barrel domain-like"/>
    <property type="match status" value="1"/>
</dbReference>
<dbReference type="InterPro" id="IPR036217">
    <property type="entry name" value="MethylDNA_cys_MeTrfase_DNAb"/>
</dbReference>
<dbReference type="InterPro" id="IPR011037">
    <property type="entry name" value="Pyrv_Knase-like_insert_dom_sf"/>
</dbReference>
<evidence type="ECO:0000259" key="2">
    <source>
        <dbReference type="Pfam" id="PF01035"/>
    </source>
</evidence>
<accession>A0A2W4W4L9</accession>
<evidence type="ECO:0000313" key="4">
    <source>
        <dbReference type="EMBL" id="PZO36999.1"/>
    </source>
</evidence>
<name>A0A2W4W4L9_9CYAN</name>
<dbReference type="AlphaFoldDB" id="A0A2W4W4L9"/>
<dbReference type="Proteomes" id="UP000249467">
    <property type="component" value="Unassembled WGS sequence"/>
</dbReference>
<dbReference type="GO" id="GO:0030151">
    <property type="term" value="F:molybdenum ion binding"/>
    <property type="evidence" value="ECO:0007669"/>
    <property type="project" value="InterPro"/>
</dbReference>
<dbReference type="Pfam" id="PF03473">
    <property type="entry name" value="MOSC"/>
    <property type="match status" value="1"/>
</dbReference>
<keyword evidence="1" id="KW-0227">DNA damage</keyword>
<dbReference type="InterPro" id="IPR014048">
    <property type="entry name" value="MethylDNA_cys_MeTrfase_DNA-bd"/>
</dbReference>
<evidence type="ECO:0000259" key="3">
    <source>
        <dbReference type="Pfam" id="PF03473"/>
    </source>
</evidence>
<dbReference type="Gene3D" id="1.10.10.10">
    <property type="entry name" value="Winged helix-like DNA-binding domain superfamily/Winged helix DNA-binding domain"/>
    <property type="match status" value="1"/>
</dbReference>
<dbReference type="InterPro" id="IPR036388">
    <property type="entry name" value="WH-like_DNA-bd_sf"/>
</dbReference>
<proteinExistence type="predicted"/>
<reference evidence="4 5" key="1">
    <citation type="submission" date="2018-04" db="EMBL/GenBank/DDBJ databases">
        <authorList>
            <person name="Go L.Y."/>
            <person name="Mitchell J.A."/>
        </authorList>
    </citation>
    <scope>NUCLEOTIDE SEQUENCE [LARGE SCALE GENOMIC DNA]</scope>
    <source>
        <strain evidence="4">ULC066bin1</strain>
    </source>
</reference>